<dbReference type="InterPro" id="IPR001054">
    <property type="entry name" value="A/G_cyclase"/>
</dbReference>
<dbReference type="GO" id="GO:0007189">
    <property type="term" value="P:adenylate cyclase-activating G protein-coupled receptor signaling pathway"/>
    <property type="evidence" value="ECO:0007669"/>
    <property type="project" value="TreeGrafter"/>
</dbReference>
<dbReference type="STRING" id="158441.A0A226F5G0"/>
<evidence type="ECO:0000256" key="2">
    <source>
        <dbReference type="ARBA" id="ARBA00004141"/>
    </source>
</evidence>
<feature type="transmembrane region" description="Helical" evidence="12">
    <location>
        <begin position="134"/>
        <end position="155"/>
    </location>
</feature>
<reference evidence="14 15" key="1">
    <citation type="submission" date="2015-12" db="EMBL/GenBank/DDBJ databases">
        <title>The genome of Folsomia candida.</title>
        <authorList>
            <person name="Faddeeva A."/>
            <person name="Derks M.F."/>
            <person name="Anvar Y."/>
            <person name="Smit S."/>
            <person name="Van Straalen N."/>
            <person name="Roelofs D."/>
        </authorList>
    </citation>
    <scope>NUCLEOTIDE SEQUENCE [LARGE SCALE GENOMIC DNA]</scope>
    <source>
        <strain evidence="14 15">VU population</strain>
        <tissue evidence="14">Whole body</tissue>
    </source>
</reference>
<evidence type="ECO:0000259" key="13">
    <source>
        <dbReference type="PROSITE" id="PS50125"/>
    </source>
</evidence>
<evidence type="ECO:0000256" key="11">
    <source>
        <dbReference type="ARBA" id="ARBA00023239"/>
    </source>
</evidence>
<keyword evidence="4 12" id="KW-0812">Transmembrane</keyword>
<keyword evidence="9 12" id="KW-1133">Transmembrane helix</keyword>
<dbReference type="Proteomes" id="UP000198287">
    <property type="component" value="Unassembled WGS sequence"/>
</dbReference>
<keyword evidence="5" id="KW-0479">Metal-binding</keyword>
<keyword evidence="11" id="KW-0456">Lyase</keyword>
<feature type="transmembrane region" description="Helical" evidence="12">
    <location>
        <begin position="78"/>
        <end position="98"/>
    </location>
</feature>
<evidence type="ECO:0000256" key="12">
    <source>
        <dbReference type="SAM" id="Phobius"/>
    </source>
</evidence>
<evidence type="ECO:0000256" key="8">
    <source>
        <dbReference type="ARBA" id="ARBA00022842"/>
    </source>
</evidence>
<dbReference type="PROSITE" id="PS51257">
    <property type="entry name" value="PROKAR_LIPOPROTEIN"/>
    <property type="match status" value="1"/>
</dbReference>
<dbReference type="GO" id="GO:0046872">
    <property type="term" value="F:metal ion binding"/>
    <property type="evidence" value="ECO:0007669"/>
    <property type="project" value="UniProtKB-KW"/>
</dbReference>
<comment type="catalytic activity">
    <reaction evidence="1">
        <text>ATP = 3',5'-cyclic AMP + diphosphate</text>
        <dbReference type="Rhea" id="RHEA:15389"/>
        <dbReference type="ChEBI" id="CHEBI:30616"/>
        <dbReference type="ChEBI" id="CHEBI:33019"/>
        <dbReference type="ChEBI" id="CHEBI:58165"/>
        <dbReference type="EC" id="4.6.1.1"/>
    </reaction>
</comment>
<evidence type="ECO:0000313" key="15">
    <source>
        <dbReference type="Proteomes" id="UP000198287"/>
    </source>
</evidence>
<name>A0A226F5G0_FOLCA</name>
<dbReference type="EC" id="4.6.1.1" evidence="3"/>
<evidence type="ECO:0000256" key="3">
    <source>
        <dbReference type="ARBA" id="ARBA00012201"/>
    </source>
</evidence>
<dbReference type="PANTHER" id="PTHR45627">
    <property type="entry name" value="ADENYLATE CYCLASE TYPE 1"/>
    <property type="match status" value="1"/>
</dbReference>
<dbReference type="AlphaFoldDB" id="A0A226F5G0"/>
<dbReference type="GO" id="GO:0005886">
    <property type="term" value="C:plasma membrane"/>
    <property type="evidence" value="ECO:0007669"/>
    <property type="project" value="TreeGrafter"/>
</dbReference>
<keyword evidence="10 12" id="KW-0472">Membrane</keyword>
<evidence type="ECO:0000256" key="7">
    <source>
        <dbReference type="ARBA" id="ARBA00022840"/>
    </source>
</evidence>
<evidence type="ECO:0000256" key="4">
    <source>
        <dbReference type="ARBA" id="ARBA00022692"/>
    </source>
</evidence>
<evidence type="ECO:0000256" key="10">
    <source>
        <dbReference type="ARBA" id="ARBA00023136"/>
    </source>
</evidence>
<comment type="subcellular location">
    <subcellularLocation>
        <location evidence="2">Membrane</location>
        <topology evidence="2">Multi-pass membrane protein</topology>
    </subcellularLocation>
</comment>
<keyword evidence="7" id="KW-0067">ATP-binding</keyword>
<dbReference type="Pfam" id="PF00211">
    <property type="entry name" value="Guanylate_cyc"/>
    <property type="match status" value="1"/>
</dbReference>
<gene>
    <name evidence="14" type="ORF">Fcan01_01900</name>
</gene>
<dbReference type="SUPFAM" id="SSF55073">
    <property type="entry name" value="Nucleotide cyclase"/>
    <property type="match status" value="1"/>
</dbReference>
<dbReference type="GO" id="GO:0004016">
    <property type="term" value="F:adenylate cyclase activity"/>
    <property type="evidence" value="ECO:0007669"/>
    <property type="project" value="UniProtKB-EC"/>
</dbReference>
<dbReference type="EMBL" id="LNIX01000001">
    <property type="protein sequence ID" value="OXA64136.1"/>
    <property type="molecule type" value="Genomic_DNA"/>
</dbReference>
<feature type="transmembrane region" description="Helical" evidence="12">
    <location>
        <begin position="110"/>
        <end position="129"/>
    </location>
</feature>
<evidence type="ECO:0000313" key="14">
    <source>
        <dbReference type="EMBL" id="OXA64136.1"/>
    </source>
</evidence>
<feature type="transmembrane region" description="Helical" evidence="12">
    <location>
        <begin position="175"/>
        <end position="192"/>
    </location>
</feature>
<dbReference type="SMART" id="SM00044">
    <property type="entry name" value="CYCc"/>
    <property type="match status" value="1"/>
</dbReference>
<dbReference type="PROSITE" id="PS50125">
    <property type="entry name" value="GUANYLATE_CYCLASE_2"/>
    <property type="match status" value="1"/>
</dbReference>
<feature type="transmembrane region" description="Helical" evidence="12">
    <location>
        <begin position="20"/>
        <end position="43"/>
    </location>
</feature>
<evidence type="ECO:0000256" key="9">
    <source>
        <dbReference type="ARBA" id="ARBA00022989"/>
    </source>
</evidence>
<proteinExistence type="predicted"/>
<dbReference type="CDD" id="cd07302">
    <property type="entry name" value="CHD"/>
    <property type="match status" value="1"/>
</dbReference>
<dbReference type="PANTHER" id="PTHR45627:SF12">
    <property type="entry name" value="ADENYLATE CYCLASE TYPE 2"/>
    <property type="match status" value="1"/>
</dbReference>
<evidence type="ECO:0000256" key="5">
    <source>
        <dbReference type="ARBA" id="ARBA00022723"/>
    </source>
</evidence>
<dbReference type="Gene3D" id="3.30.70.1230">
    <property type="entry name" value="Nucleotide cyclase"/>
    <property type="match status" value="1"/>
</dbReference>
<dbReference type="InterPro" id="IPR029787">
    <property type="entry name" value="Nucleotide_cyclase"/>
</dbReference>
<keyword evidence="8" id="KW-0460">Magnesium</keyword>
<keyword evidence="15" id="KW-1185">Reference proteome</keyword>
<comment type="caution">
    <text evidence="14">The sequence shown here is derived from an EMBL/GenBank/DDBJ whole genome shotgun (WGS) entry which is preliminary data.</text>
</comment>
<dbReference type="OrthoDB" id="10006362at2759"/>
<feature type="domain" description="Guanylate cyclase" evidence="13">
    <location>
        <begin position="258"/>
        <end position="427"/>
    </location>
</feature>
<accession>A0A226F5G0</accession>
<sequence length="504" mass="57882">MFGNGIKLFSSFFREHLSLWLSFGGGLSCLMILIPFVWVGYIWSRIKDPHRELDYVPEPENKLIRFFFNTSTRVSSSWIWRTILYLSISLLISAFAIIDVLECTAEKCESPWYFTFSCSLAVLIIFAFFRIHYFLKLLVSVLSMTGYFTIFSIRHEVFAQNNGVSPALFAVDLEMYSHIIYLIWILLLLHVMDRQMEYINRLDFVWKRKLTEEHKEASMTHAVNTILIHNILPTQIAKIYLDPNRAGEGYSRTYNNVSIMFASIPDFMDFYSENDLNKHGLVCLNVLNQIITEFDQALFNHVDVEKIKVIGSCYMCACGLEVHDTGRLSTTSFVGGDDEECVPTWRDYGRHTNGIENIEKRKKTLYTLVNFASDMMVKLQMINREAFQDFQLRVGVATGLVVAGVVGVQKPLFDIWSDTCNLASRLDSHGQTGKVHVTEYGADLLAQSGIKCEFRGVTNIKGKGNMRTYFVCMDEHYKIQYIDNPDVTTSAALDYRNKVDCTHL</sequence>
<organism evidence="14 15">
    <name type="scientific">Folsomia candida</name>
    <name type="common">Springtail</name>
    <dbReference type="NCBI Taxonomy" id="158441"/>
    <lineage>
        <taxon>Eukaryota</taxon>
        <taxon>Metazoa</taxon>
        <taxon>Ecdysozoa</taxon>
        <taxon>Arthropoda</taxon>
        <taxon>Hexapoda</taxon>
        <taxon>Collembola</taxon>
        <taxon>Entomobryomorpha</taxon>
        <taxon>Isotomoidea</taxon>
        <taxon>Isotomidae</taxon>
        <taxon>Proisotominae</taxon>
        <taxon>Folsomia</taxon>
    </lineage>
</organism>
<evidence type="ECO:0000256" key="1">
    <source>
        <dbReference type="ARBA" id="ARBA00001593"/>
    </source>
</evidence>
<dbReference type="OMA" id="SWIWRTI"/>
<protein>
    <recommendedName>
        <fullName evidence="3">adenylate cyclase</fullName>
        <ecNumber evidence="3">4.6.1.1</ecNumber>
    </recommendedName>
</protein>
<dbReference type="GO" id="GO:0005524">
    <property type="term" value="F:ATP binding"/>
    <property type="evidence" value="ECO:0007669"/>
    <property type="project" value="UniProtKB-KW"/>
</dbReference>
<dbReference type="GO" id="GO:0006171">
    <property type="term" value="P:cAMP biosynthetic process"/>
    <property type="evidence" value="ECO:0007669"/>
    <property type="project" value="TreeGrafter"/>
</dbReference>
<evidence type="ECO:0000256" key="6">
    <source>
        <dbReference type="ARBA" id="ARBA00022741"/>
    </source>
</evidence>
<dbReference type="GO" id="GO:0035556">
    <property type="term" value="P:intracellular signal transduction"/>
    <property type="evidence" value="ECO:0007669"/>
    <property type="project" value="InterPro"/>
</dbReference>
<keyword evidence="6" id="KW-0547">Nucleotide-binding</keyword>
<dbReference type="GO" id="GO:0007193">
    <property type="term" value="P:adenylate cyclase-inhibiting G protein-coupled receptor signaling pathway"/>
    <property type="evidence" value="ECO:0007669"/>
    <property type="project" value="TreeGrafter"/>
</dbReference>